<feature type="compositionally biased region" description="Low complexity" evidence="1">
    <location>
        <begin position="85"/>
        <end position="103"/>
    </location>
</feature>
<organism evidence="2 3">
    <name type="scientific">Methanocorpusculum petauri</name>
    <dbReference type="NCBI Taxonomy" id="3002863"/>
    <lineage>
        <taxon>Archaea</taxon>
        <taxon>Methanobacteriati</taxon>
        <taxon>Methanobacteriota</taxon>
        <taxon>Stenosarchaea group</taxon>
        <taxon>Methanomicrobia</taxon>
        <taxon>Methanomicrobiales</taxon>
        <taxon>Methanocorpusculaceae</taxon>
        <taxon>Methanocorpusculum</taxon>
    </lineage>
</organism>
<protein>
    <recommendedName>
        <fullName evidence="4">HNH endonuclease</fullName>
    </recommendedName>
</protein>
<evidence type="ECO:0000256" key="1">
    <source>
        <dbReference type="SAM" id="MobiDB-lite"/>
    </source>
</evidence>
<keyword evidence="3" id="KW-1185">Reference proteome</keyword>
<dbReference type="Gene3D" id="1.10.30.50">
    <property type="match status" value="1"/>
</dbReference>
<feature type="region of interest" description="Disordered" evidence="1">
    <location>
        <begin position="82"/>
        <end position="103"/>
    </location>
</feature>
<name>A0ABT4IF70_9EURY</name>
<evidence type="ECO:0008006" key="4">
    <source>
        <dbReference type="Google" id="ProtNLM"/>
    </source>
</evidence>
<accession>A0ABT4IF70</accession>
<gene>
    <name evidence="2" type="ORF">O0S10_03115</name>
</gene>
<evidence type="ECO:0000313" key="2">
    <source>
        <dbReference type="EMBL" id="MCZ0860221.1"/>
    </source>
</evidence>
<dbReference type="Proteomes" id="UP001141422">
    <property type="component" value="Unassembled WGS sequence"/>
</dbReference>
<proteinExistence type="predicted"/>
<reference evidence="2" key="1">
    <citation type="submission" date="2022-12" db="EMBL/GenBank/DDBJ databases">
        <title>Isolation and characterisation of novel Methanocorpusculum spp. from native Australian herbivores indicates the genus is ancestrally host-associated.</title>
        <authorList>
            <person name="Volmer J.G."/>
            <person name="Soo R.M."/>
            <person name="Evans P.N."/>
            <person name="Hoedt E.C."/>
            <person name="Astorga Alsina A.L."/>
            <person name="Woodcroft B.J."/>
            <person name="Tyson G.W."/>
            <person name="Hugenholtz P."/>
            <person name="Morrison M."/>
        </authorList>
    </citation>
    <scope>NUCLEOTIDE SEQUENCE</scope>
    <source>
        <strain evidence="2">MG</strain>
    </source>
</reference>
<evidence type="ECO:0000313" key="3">
    <source>
        <dbReference type="Proteomes" id="UP001141422"/>
    </source>
</evidence>
<dbReference type="EMBL" id="JAPTGB010000005">
    <property type="protein sequence ID" value="MCZ0860221.1"/>
    <property type="molecule type" value="Genomic_DNA"/>
</dbReference>
<comment type="caution">
    <text evidence="2">The sequence shown here is derived from an EMBL/GenBank/DDBJ whole genome shotgun (WGS) entry which is preliminary data.</text>
</comment>
<dbReference type="RefSeq" id="WP_268924442.1">
    <property type="nucleotide sequence ID" value="NZ_JAPTGB010000005.1"/>
</dbReference>
<sequence>MAGLTKIEWEAIKRRHGNKCVLCGTPDKDGKLLEKAHLMAKSKGGSQYIPLCPNCHTKYDKGMLSSTQLKKLGLTPEMYKKVLPKKPGTTSKKSSQDLLGLKPLPKSIKPIRIKKSSDGKFKIEDLF</sequence>